<dbReference type="AlphaFoldDB" id="A0AAD6TPY5"/>
<evidence type="ECO:0000313" key="1">
    <source>
        <dbReference type="EMBL" id="KAJ7065077.1"/>
    </source>
</evidence>
<proteinExistence type="predicted"/>
<comment type="caution">
    <text evidence="1">The sequence shown here is derived from an EMBL/GenBank/DDBJ whole genome shotgun (WGS) entry which is preliminary data.</text>
</comment>
<organism evidence="1 2">
    <name type="scientific">Mycena belliarum</name>
    <dbReference type="NCBI Taxonomy" id="1033014"/>
    <lineage>
        <taxon>Eukaryota</taxon>
        <taxon>Fungi</taxon>
        <taxon>Dikarya</taxon>
        <taxon>Basidiomycota</taxon>
        <taxon>Agaricomycotina</taxon>
        <taxon>Agaricomycetes</taxon>
        <taxon>Agaricomycetidae</taxon>
        <taxon>Agaricales</taxon>
        <taxon>Marasmiineae</taxon>
        <taxon>Mycenaceae</taxon>
        <taxon>Mycena</taxon>
    </lineage>
</organism>
<name>A0AAD6TPY5_9AGAR</name>
<protein>
    <submittedName>
        <fullName evidence="1">Uncharacterized protein</fullName>
    </submittedName>
</protein>
<dbReference type="Proteomes" id="UP001222325">
    <property type="component" value="Unassembled WGS sequence"/>
</dbReference>
<gene>
    <name evidence="1" type="ORF">B0H15DRAFT_176948</name>
</gene>
<accession>A0AAD6TPY5</accession>
<keyword evidence="2" id="KW-1185">Reference proteome</keyword>
<sequence length="92" mass="10547">MLTTPTFFHALSTASALGPFEVGRLMCMMCRCHRQSCIHLHNLKFFIQYSGFPRAARLLTRRAPPCKHCHLRRGGDKPRSPLFSLRFTGSLR</sequence>
<reference evidence="1" key="1">
    <citation type="submission" date="2023-03" db="EMBL/GenBank/DDBJ databases">
        <title>Massive genome expansion in bonnet fungi (Mycena s.s.) driven by repeated elements and novel gene families across ecological guilds.</title>
        <authorList>
            <consortium name="Lawrence Berkeley National Laboratory"/>
            <person name="Harder C.B."/>
            <person name="Miyauchi S."/>
            <person name="Viragh M."/>
            <person name="Kuo A."/>
            <person name="Thoen E."/>
            <person name="Andreopoulos B."/>
            <person name="Lu D."/>
            <person name="Skrede I."/>
            <person name="Drula E."/>
            <person name="Henrissat B."/>
            <person name="Morin E."/>
            <person name="Kohler A."/>
            <person name="Barry K."/>
            <person name="LaButti K."/>
            <person name="Morin E."/>
            <person name="Salamov A."/>
            <person name="Lipzen A."/>
            <person name="Mereny Z."/>
            <person name="Hegedus B."/>
            <person name="Baldrian P."/>
            <person name="Stursova M."/>
            <person name="Weitz H."/>
            <person name="Taylor A."/>
            <person name="Grigoriev I.V."/>
            <person name="Nagy L.G."/>
            <person name="Martin F."/>
            <person name="Kauserud H."/>
        </authorList>
    </citation>
    <scope>NUCLEOTIDE SEQUENCE</scope>
    <source>
        <strain evidence="1">CBHHK173m</strain>
    </source>
</reference>
<evidence type="ECO:0000313" key="2">
    <source>
        <dbReference type="Proteomes" id="UP001222325"/>
    </source>
</evidence>
<dbReference type="EMBL" id="JARJCN010000186">
    <property type="protein sequence ID" value="KAJ7065077.1"/>
    <property type="molecule type" value="Genomic_DNA"/>
</dbReference>